<evidence type="ECO:0000256" key="5">
    <source>
        <dbReference type="ARBA" id="ARBA00022771"/>
    </source>
</evidence>
<feature type="compositionally biased region" description="Pro residues" evidence="12">
    <location>
        <begin position="445"/>
        <end position="484"/>
    </location>
</feature>
<evidence type="ECO:0000313" key="15">
    <source>
        <dbReference type="Proteomes" id="UP000265120"/>
    </source>
</evidence>
<dbReference type="GO" id="GO:0008270">
    <property type="term" value="F:zinc ion binding"/>
    <property type="evidence" value="ECO:0007669"/>
    <property type="project" value="UniProtKB-KW"/>
</dbReference>
<dbReference type="OrthoDB" id="8026949at2759"/>
<organism evidence="14 15">
    <name type="scientific">Cynoglossus semilaevis</name>
    <name type="common">Tongue sole</name>
    <dbReference type="NCBI Taxonomy" id="244447"/>
    <lineage>
        <taxon>Eukaryota</taxon>
        <taxon>Metazoa</taxon>
        <taxon>Chordata</taxon>
        <taxon>Craniata</taxon>
        <taxon>Vertebrata</taxon>
        <taxon>Euteleostomi</taxon>
        <taxon>Actinopterygii</taxon>
        <taxon>Neopterygii</taxon>
        <taxon>Teleostei</taxon>
        <taxon>Neoteleostei</taxon>
        <taxon>Acanthomorphata</taxon>
        <taxon>Carangaria</taxon>
        <taxon>Pleuronectiformes</taxon>
        <taxon>Pleuronectoidei</taxon>
        <taxon>Cynoglossidae</taxon>
        <taxon>Cynoglossinae</taxon>
        <taxon>Cynoglossus</taxon>
    </lineage>
</organism>
<dbReference type="PANTHER" id="PTHR13316:SF0">
    <property type="entry name" value="ZINC FINGER CCHC DOMAIN-CONTAINING PROTEIN 8"/>
    <property type="match status" value="1"/>
</dbReference>
<evidence type="ECO:0000259" key="13">
    <source>
        <dbReference type="PROSITE" id="PS50158"/>
    </source>
</evidence>
<protein>
    <recommendedName>
        <fullName evidence="3">Zinc finger CCHC domain-containing protein 8</fullName>
    </recommendedName>
    <alternativeName>
        <fullName evidence="8">TRAMP-like complex RNA-binding factor ZCCHC8</fullName>
    </alternativeName>
</protein>
<evidence type="ECO:0000256" key="11">
    <source>
        <dbReference type="SAM" id="Coils"/>
    </source>
</evidence>
<accession>A0A3P8WBT1</accession>
<dbReference type="GO" id="GO:0071013">
    <property type="term" value="C:catalytic step 2 spliceosome"/>
    <property type="evidence" value="ECO:0007669"/>
    <property type="project" value="TreeGrafter"/>
</dbReference>
<dbReference type="PROSITE" id="PS50158">
    <property type="entry name" value="ZF_CCHC"/>
    <property type="match status" value="1"/>
</dbReference>
<feature type="domain" description="CCHC-type" evidence="13">
    <location>
        <begin position="218"/>
        <end position="233"/>
    </location>
</feature>
<keyword evidence="11" id="KW-0175">Coiled coil</keyword>
<dbReference type="CTD" id="55596"/>
<dbReference type="GeneTree" id="ENSGT00390000011475"/>
<dbReference type="KEGG" id="csem:103397511"/>
<dbReference type="STRING" id="244447.ENSCSEP00000023106"/>
<dbReference type="GO" id="GO:0003723">
    <property type="term" value="F:RNA binding"/>
    <property type="evidence" value="ECO:0007669"/>
    <property type="project" value="TreeGrafter"/>
</dbReference>
<dbReference type="InterPro" id="IPR001878">
    <property type="entry name" value="Znf_CCHC"/>
</dbReference>
<comment type="subcellular location">
    <subcellularLocation>
        <location evidence="1">Nucleus</location>
        <location evidence="1">Nucleoplasm</location>
    </subcellularLocation>
</comment>
<dbReference type="OMA" id="DAEVPHG"/>
<comment type="function">
    <text evidence="9">Scaffolding subunit of the trimeric nuclear exosome targeting (NEXT) complex that is involved in the surveillance and turnover of aberrant transcripts and non-coding RNAs. NEXT functions as an RNA exosome cofactor that directs a subset of non-coding short-lived RNAs for exosomal degradation. May be involved in pre-mRNA splicing. It is required for 3'-end maturation of telomerase RNA component (TERC), TERC 3'-end targeting to the nuclear RNA exosome, and for telomerase function.</text>
</comment>
<sequence length="741" mass="82578">MADVDFGDKELFEQIEDSVPQVPKHIIFEDDEETEEVQQLRNRLEECEECMQRLTEENKVLRRKLSILTRPSGVTIADVNIDGPLLQILYTNNSISKQCRQEIEDGICNVILKQQKPVHDKKSSFYIKPQNSSFSLDKDPLSSSLSSVKATSEAFKVVGSVLYFNTFSVDKLGQPLANENPQMTDGWELPIYSQHFSQIIGTDGQEMELKEKRAKSICFNCSDSSHQLKDCPKPKDMAVIMERRKEFLQNNQAAQNNQRYHADEVEERFARYKPGVLSEELLSALGVDSNSLPPVVYRMRLLGYPPGWLKEAEMENSGLMLYDDSNDGTSTDNRQNTSYDVSKLVDFPGFNVPASDKMKDEFPLYGSIPMQSTHMKNNYAAYLSSNFPLPGANCNKRHHESDSFQPQKKRNKLSPDYNSSRSSDMDIESDPGTTYNNGQGFQFQPPLPPGSPSFSSPPPLPKGTPPATPTPPPLPKGTPPPTPPQHGQSWVEVDEAMEGTDDDLTLEELEEQQRRIWAALENADTASNSECETPAIGTPIPSSPSASTTAQGDTDIEEAEGAMDSNTLASACQSSETEREKEKETQEIFHKSLGQSKVNEDSLQSPEPITVKEDSPQSPRPIRVEEQSPAPPKPEEDSPQSPESIMVEQDNSQSPGPIKEEGNNIKSPRADLSNRDAEKESDREAERITSVPHRSKFAAGIVPFEDTPEYTEVAEATGTYLRIRDLLKCSPRGLAKKKLNI</sequence>
<feature type="compositionally biased region" description="Low complexity" evidence="12">
    <location>
        <begin position="533"/>
        <end position="550"/>
    </location>
</feature>
<keyword evidence="5 10" id="KW-0863">Zinc-finger</keyword>
<feature type="region of interest" description="Disordered" evidence="12">
    <location>
        <begin position="393"/>
        <end position="490"/>
    </location>
</feature>
<comment type="similarity">
    <text evidence="2">Belongs to the ZCCHC8 family.</text>
</comment>
<evidence type="ECO:0000313" key="14">
    <source>
        <dbReference type="Ensembl" id="ENSCSEP00000023106.1"/>
    </source>
</evidence>
<dbReference type="Pfam" id="PF04046">
    <property type="entry name" value="PSP"/>
    <property type="match status" value="1"/>
</dbReference>
<dbReference type="InParanoid" id="A0A3P8WBT1"/>
<dbReference type="SMART" id="SM00581">
    <property type="entry name" value="PSP"/>
    <property type="match status" value="1"/>
</dbReference>
<feature type="compositionally biased region" description="Polar residues" evidence="12">
    <location>
        <begin position="639"/>
        <end position="655"/>
    </location>
</feature>
<evidence type="ECO:0000256" key="4">
    <source>
        <dbReference type="ARBA" id="ARBA00022723"/>
    </source>
</evidence>
<evidence type="ECO:0000256" key="2">
    <source>
        <dbReference type="ARBA" id="ARBA00007497"/>
    </source>
</evidence>
<dbReference type="InterPro" id="IPR006568">
    <property type="entry name" value="PSP_pro-rich"/>
</dbReference>
<evidence type="ECO:0000256" key="9">
    <source>
        <dbReference type="ARBA" id="ARBA00045870"/>
    </source>
</evidence>
<feature type="coiled-coil region" evidence="11">
    <location>
        <begin position="30"/>
        <end position="64"/>
    </location>
</feature>
<dbReference type="GO" id="GO:0005654">
    <property type="term" value="C:nucleoplasm"/>
    <property type="evidence" value="ECO:0007669"/>
    <property type="project" value="UniProtKB-SubCell"/>
</dbReference>
<proteinExistence type="inferred from homology"/>
<dbReference type="InterPro" id="IPR052115">
    <property type="entry name" value="NEXT_complex_subunit_ZCCHC8"/>
</dbReference>
<evidence type="ECO:0000256" key="7">
    <source>
        <dbReference type="ARBA" id="ARBA00023242"/>
    </source>
</evidence>
<feature type="compositionally biased region" description="Basic and acidic residues" evidence="12">
    <location>
        <begin position="658"/>
        <end position="687"/>
    </location>
</feature>
<keyword evidence="6" id="KW-0862">Zinc</keyword>
<keyword evidence="4" id="KW-0479">Metal-binding</keyword>
<evidence type="ECO:0000256" key="6">
    <source>
        <dbReference type="ARBA" id="ARBA00022833"/>
    </source>
</evidence>
<evidence type="ECO:0000256" key="10">
    <source>
        <dbReference type="PROSITE-ProRule" id="PRU00047"/>
    </source>
</evidence>
<evidence type="ECO:0000256" key="8">
    <source>
        <dbReference type="ARBA" id="ARBA00032546"/>
    </source>
</evidence>
<evidence type="ECO:0000256" key="12">
    <source>
        <dbReference type="SAM" id="MobiDB-lite"/>
    </source>
</evidence>
<feature type="compositionally biased region" description="Polar residues" evidence="12">
    <location>
        <begin position="593"/>
        <end position="607"/>
    </location>
</feature>
<keyword evidence="7" id="KW-0539">Nucleus</keyword>
<dbReference type="PANTHER" id="PTHR13316">
    <property type="entry name" value="ZINC FINGER, CCHC DOMAIN CONTAINING 8"/>
    <property type="match status" value="1"/>
</dbReference>
<keyword evidence="15" id="KW-1185">Reference proteome</keyword>
<reference evidence="14 15" key="1">
    <citation type="journal article" date="2014" name="Nat. Genet.">
        <title>Whole-genome sequence of a flatfish provides insights into ZW sex chromosome evolution and adaptation to a benthic lifestyle.</title>
        <authorList>
            <person name="Chen S."/>
            <person name="Zhang G."/>
            <person name="Shao C."/>
            <person name="Huang Q."/>
            <person name="Liu G."/>
            <person name="Zhang P."/>
            <person name="Song W."/>
            <person name="An N."/>
            <person name="Chalopin D."/>
            <person name="Volff J.N."/>
            <person name="Hong Y."/>
            <person name="Li Q."/>
            <person name="Sha Z."/>
            <person name="Zhou H."/>
            <person name="Xie M."/>
            <person name="Yu Q."/>
            <person name="Liu Y."/>
            <person name="Xiang H."/>
            <person name="Wang N."/>
            <person name="Wu K."/>
            <person name="Yang C."/>
            <person name="Zhou Q."/>
            <person name="Liao X."/>
            <person name="Yang L."/>
            <person name="Hu Q."/>
            <person name="Zhang J."/>
            <person name="Meng L."/>
            <person name="Jin L."/>
            <person name="Tian Y."/>
            <person name="Lian J."/>
            <person name="Yang J."/>
            <person name="Miao G."/>
            <person name="Liu S."/>
            <person name="Liang Z."/>
            <person name="Yan F."/>
            <person name="Li Y."/>
            <person name="Sun B."/>
            <person name="Zhang H."/>
            <person name="Zhang J."/>
            <person name="Zhu Y."/>
            <person name="Du M."/>
            <person name="Zhao Y."/>
            <person name="Schartl M."/>
            <person name="Tang Q."/>
            <person name="Wang J."/>
        </authorList>
    </citation>
    <scope>NUCLEOTIDE SEQUENCE</scope>
</reference>
<reference evidence="14" key="3">
    <citation type="submission" date="2025-09" db="UniProtKB">
        <authorList>
            <consortium name="Ensembl"/>
        </authorList>
    </citation>
    <scope>IDENTIFICATION</scope>
</reference>
<feature type="compositionally biased region" description="Basic and acidic residues" evidence="12">
    <location>
        <begin position="576"/>
        <end position="590"/>
    </location>
</feature>
<dbReference type="GeneID" id="103397511"/>
<evidence type="ECO:0000256" key="3">
    <source>
        <dbReference type="ARBA" id="ARBA00022379"/>
    </source>
</evidence>
<dbReference type="RefSeq" id="XP_008334015.1">
    <property type="nucleotide sequence ID" value="XM_008335793.2"/>
</dbReference>
<reference evidence="14" key="2">
    <citation type="submission" date="2025-08" db="UniProtKB">
        <authorList>
            <consortium name="Ensembl"/>
        </authorList>
    </citation>
    <scope>IDENTIFICATION</scope>
</reference>
<dbReference type="Ensembl" id="ENSCSET00000023407.1">
    <property type="protein sequence ID" value="ENSCSEP00000023106.1"/>
    <property type="gene ID" value="ENSCSEG00000014732.1"/>
</dbReference>
<dbReference type="AlphaFoldDB" id="A0A3P8WBT1"/>
<evidence type="ECO:0000256" key="1">
    <source>
        <dbReference type="ARBA" id="ARBA00004642"/>
    </source>
</evidence>
<feature type="region of interest" description="Disordered" evidence="12">
    <location>
        <begin position="520"/>
        <end position="691"/>
    </location>
</feature>
<dbReference type="Proteomes" id="UP000265120">
    <property type="component" value="Chromosome Z"/>
</dbReference>
<name>A0A3P8WBT1_CYNSE</name>